<keyword evidence="2" id="KW-0479">Metal-binding</keyword>
<dbReference type="SMART" id="SM00232">
    <property type="entry name" value="JAB_MPN"/>
    <property type="match status" value="1"/>
</dbReference>
<keyword evidence="5" id="KW-0482">Metalloprotease</keyword>
<comment type="caution">
    <text evidence="7">The sequence shown here is derived from an EMBL/GenBank/DDBJ whole genome shotgun (WGS) entry which is preliminary data.</text>
</comment>
<dbReference type="PROSITE" id="PS50249">
    <property type="entry name" value="MPN"/>
    <property type="match status" value="1"/>
</dbReference>
<dbReference type="InterPro" id="IPR037518">
    <property type="entry name" value="MPN"/>
</dbReference>
<proteinExistence type="predicted"/>
<evidence type="ECO:0000313" key="7">
    <source>
        <dbReference type="EMBL" id="MCW5320095.1"/>
    </source>
</evidence>
<dbReference type="SUPFAM" id="SSF102712">
    <property type="entry name" value="JAB1/MPN domain"/>
    <property type="match status" value="1"/>
</dbReference>
<evidence type="ECO:0000259" key="6">
    <source>
        <dbReference type="PROSITE" id="PS50249"/>
    </source>
</evidence>
<name>A0ABT3KP95_9BURK</name>
<protein>
    <submittedName>
        <fullName evidence="7">M67 family peptidase</fullName>
    </submittedName>
</protein>
<keyword evidence="1" id="KW-0645">Protease</keyword>
<feature type="domain" description="MPN" evidence="6">
    <location>
        <begin position="2"/>
        <end position="125"/>
    </location>
</feature>
<dbReference type="PANTHER" id="PTHR34858:SF1">
    <property type="entry name" value="CYSO-CYSTEINE PEPTIDASE"/>
    <property type="match status" value="1"/>
</dbReference>
<dbReference type="InterPro" id="IPR028090">
    <property type="entry name" value="JAB_dom_prok"/>
</dbReference>
<dbReference type="Pfam" id="PF14464">
    <property type="entry name" value="Prok-JAB"/>
    <property type="match status" value="1"/>
</dbReference>
<evidence type="ECO:0000256" key="1">
    <source>
        <dbReference type="ARBA" id="ARBA00022670"/>
    </source>
</evidence>
<gene>
    <name evidence="7" type="ORF">D5039_02540</name>
</gene>
<evidence type="ECO:0000256" key="2">
    <source>
        <dbReference type="ARBA" id="ARBA00022723"/>
    </source>
</evidence>
<keyword evidence="4" id="KW-0862">Zinc</keyword>
<evidence type="ECO:0000313" key="8">
    <source>
        <dbReference type="Proteomes" id="UP001208935"/>
    </source>
</evidence>
<reference evidence="8" key="1">
    <citation type="submission" date="2023-07" db="EMBL/GenBank/DDBJ databases">
        <title>Verminephrobacter genomes.</title>
        <authorList>
            <person name="Lund M.B."/>
        </authorList>
    </citation>
    <scope>NUCLEOTIDE SEQUENCE [LARGE SCALE GENOMIC DNA]</scope>
    <source>
        <strain evidence="8">AtM5-05</strain>
    </source>
</reference>
<evidence type="ECO:0000256" key="5">
    <source>
        <dbReference type="ARBA" id="ARBA00023049"/>
    </source>
</evidence>
<sequence length="157" mass="17674">MLIIHQLLVDIIVCRARTDHPMETCGVAAGPAGSGVPTRLIVMDNAAKSENYFQFDPHQQLKVWREMEFNGEEPIVIYHSHTNSSAHISQTDIQYAFEPNVHYLIVSTDHQHRLGPRSFRICNDRSVEEKVKVVSAYRDDAFNRLIDTGISAAVASV</sequence>
<dbReference type="RefSeq" id="WP_265280949.1">
    <property type="nucleotide sequence ID" value="NZ_QZCW01000001.1"/>
</dbReference>
<accession>A0ABT3KP95</accession>
<dbReference type="InterPro" id="IPR051929">
    <property type="entry name" value="VirAsm_ModProt"/>
</dbReference>
<dbReference type="CDD" id="cd08070">
    <property type="entry name" value="MPN_like"/>
    <property type="match status" value="1"/>
</dbReference>
<organism evidence="7 8">
    <name type="scientific">Verminephrobacter aporrectodeae subsp. tuberculatae</name>
    <dbReference type="NCBI Taxonomy" id="1110392"/>
    <lineage>
        <taxon>Bacteria</taxon>
        <taxon>Pseudomonadati</taxon>
        <taxon>Pseudomonadota</taxon>
        <taxon>Betaproteobacteria</taxon>
        <taxon>Burkholderiales</taxon>
        <taxon>Comamonadaceae</taxon>
        <taxon>Verminephrobacter</taxon>
    </lineage>
</organism>
<keyword evidence="8" id="KW-1185">Reference proteome</keyword>
<keyword evidence="3" id="KW-0378">Hydrolase</keyword>
<evidence type="ECO:0000256" key="4">
    <source>
        <dbReference type="ARBA" id="ARBA00022833"/>
    </source>
</evidence>
<evidence type="ECO:0000256" key="3">
    <source>
        <dbReference type="ARBA" id="ARBA00022801"/>
    </source>
</evidence>
<dbReference type="Proteomes" id="UP001208935">
    <property type="component" value="Unassembled WGS sequence"/>
</dbReference>
<dbReference type="Gene3D" id="3.40.140.10">
    <property type="entry name" value="Cytidine Deaminase, domain 2"/>
    <property type="match status" value="1"/>
</dbReference>
<dbReference type="InterPro" id="IPR000555">
    <property type="entry name" value="JAMM/MPN+_dom"/>
</dbReference>
<dbReference type="EMBL" id="QZCW01000001">
    <property type="protein sequence ID" value="MCW5320095.1"/>
    <property type="molecule type" value="Genomic_DNA"/>
</dbReference>
<dbReference type="PANTHER" id="PTHR34858">
    <property type="entry name" value="CYSO-CYSTEINE PEPTIDASE"/>
    <property type="match status" value="1"/>
</dbReference>